<accession>A0A0D9QII5</accession>
<proteinExistence type="predicted"/>
<keyword evidence="1" id="KW-0472">Membrane</keyword>
<feature type="domain" description="Tryptophan/threonine-rich plasmodium antigen C-terminal" evidence="2">
    <location>
        <begin position="93"/>
        <end position="309"/>
    </location>
</feature>
<dbReference type="AlphaFoldDB" id="A0A0D9QII5"/>
<dbReference type="Proteomes" id="UP000054561">
    <property type="component" value="Unassembled WGS sequence"/>
</dbReference>
<dbReference type="EMBL" id="KQ001720">
    <property type="protein sequence ID" value="KJP85541.1"/>
    <property type="molecule type" value="Genomic_DNA"/>
</dbReference>
<keyword evidence="1" id="KW-1133">Transmembrane helix</keyword>
<gene>
    <name evidence="3" type="ORF">AK88_04807</name>
</gene>
<reference evidence="3 4" key="1">
    <citation type="submission" date="2014-03" db="EMBL/GenBank/DDBJ databases">
        <title>The Genome Sequence of Plasmodium fragile nilgiri.</title>
        <authorList>
            <consortium name="The Broad Institute Genomics Platform"/>
            <consortium name="The Broad Institute Genome Sequencing Center for Infectious Disease"/>
            <person name="Neafsey D."/>
            <person name="Duraisingh M."/>
            <person name="Young S.K."/>
            <person name="Zeng Q."/>
            <person name="Gargeya S."/>
            <person name="Abouelleil A."/>
            <person name="Alvarado L."/>
            <person name="Chapman S.B."/>
            <person name="Gainer-Dewar J."/>
            <person name="Goldberg J."/>
            <person name="Griggs A."/>
            <person name="Gujja S."/>
            <person name="Hansen M."/>
            <person name="Howarth C."/>
            <person name="Imamovic A."/>
            <person name="Larimer J."/>
            <person name="Pearson M."/>
            <person name="Poon T.W."/>
            <person name="Priest M."/>
            <person name="Roberts A."/>
            <person name="Saif S."/>
            <person name="Shea T."/>
            <person name="Sykes S."/>
            <person name="Wortman J."/>
            <person name="Nusbaum C."/>
            <person name="Birren B."/>
        </authorList>
    </citation>
    <scope>NUCLEOTIDE SEQUENCE [LARGE SCALE GENOMIC DNA]</scope>
    <source>
        <strain evidence="4">nilgiri</strain>
    </source>
</reference>
<evidence type="ECO:0000259" key="2">
    <source>
        <dbReference type="Pfam" id="PF12319"/>
    </source>
</evidence>
<organism evidence="3 4">
    <name type="scientific">Plasmodium fragile</name>
    <dbReference type="NCBI Taxonomy" id="5857"/>
    <lineage>
        <taxon>Eukaryota</taxon>
        <taxon>Sar</taxon>
        <taxon>Alveolata</taxon>
        <taxon>Apicomplexa</taxon>
        <taxon>Aconoidasida</taxon>
        <taxon>Haemosporida</taxon>
        <taxon>Plasmodiidae</taxon>
        <taxon>Plasmodium</taxon>
        <taxon>Plasmodium (Plasmodium)</taxon>
    </lineage>
</organism>
<dbReference type="GeneID" id="24270121"/>
<dbReference type="OMA" id="PWSSSTW"/>
<evidence type="ECO:0000313" key="4">
    <source>
        <dbReference type="Proteomes" id="UP000054561"/>
    </source>
</evidence>
<dbReference type="Pfam" id="PF12319">
    <property type="entry name" value="TryThrA_C"/>
    <property type="match status" value="1"/>
</dbReference>
<dbReference type="RefSeq" id="XP_012337834.1">
    <property type="nucleotide sequence ID" value="XM_012482411.1"/>
</dbReference>
<dbReference type="VEuPathDB" id="PlasmoDB:AK88_04807"/>
<sequence>MEPVIEAASTIAPKSYSFRDIASMYKDKLLNINKEQMIITSGIIMAVLTSAVVLGAISTHGELDNIFGDECDDEETKNKKEHIERTEEWKRKEWCDWKEKLEEDWKVFNEELQNEKKKFVEQKQQEWDTWIKSIDTKWTHYNPNMDKEFHTNVLECSANWTETQWREWIKAEGRLYLDVEWKKWFFEKQSHLDELFVKKWIQWKKDKIINWLISDWKREEQEHWEEFEKKPWSSKLFQIFQKRDYEAFKERTNEEWDDWFDWVKTKDNVFITNILDPWIEWTDEKSVLYDQWVESFITNWINKKQWTVWACERRSAAAKEKATLTKTN</sequence>
<evidence type="ECO:0000313" key="3">
    <source>
        <dbReference type="EMBL" id="KJP85541.1"/>
    </source>
</evidence>
<keyword evidence="4" id="KW-1185">Reference proteome</keyword>
<evidence type="ECO:0000256" key="1">
    <source>
        <dbReference type="SAM" id="Phobius"/>
    </source>
</evidence>
<protein>
    <recommendedName>
        <fullName evidence="2">Tryptophan/threonine-rich plasmodium antigen C-terminal domain-containing protein</fullName>
    </recommendedName>
</protein>
<dbReference type="InterPro" id="IPR022089">
    <property type="entry name" value="Plasmodium-antigen_C"/>
</dbReference>
<feature type="transmembrane region" description="Helical" evidence="1">
    <location>
        <begin position="37"/>
        <end position="57"/>
    </location>
</feature>
<dbReference type="OrthoDB" id="385104at2759"/>
<name>A0A0D9QII5_PLAFR</name>
<keyword evidence="1" id="KW-0812">Transmembrane</keyword>